<feature type="transmembrane region" description="Helical" evidence="7">
    <location>
        <begin position="189"/>
        <end position="212"/>
    </location>
</feature>
<dbReference type="PANTHER" id="PTHR12677:SF49">
    <property type="entry name" value="TVP38_TMEM64 FAMILY MEMBRANE PROTEIN"/>
    <property type="match status" value="1"/>
</dbReference>
<dbReference type="KEGG" id="orn:DV701_15595"/>
<feature type="domain" description="VTT" evidence="8">
    <location>
        <begin position="91"/>
        <end position="207"/>
    </location>
</feature>
<name>A0A345NQP0_9MICO</name>
<keyword evidence="3 7" id="KW-1003">Cell membrane</keyword>
<protein>
    <recommendedName>
        <fullName evidence="7">TVP38/TMEM64 family membrane protein</fullName>
    </recommendedName>
</protein>
<evidence type="ECO:0000256" key="2">
    <source>
        <dbReference type="ARBA" id="ARBA00008640"/>
    </source>
</evidence>
<reference evidence="9 10" key="1">
    <citation type="submission" date="2018-07" db="EMBL/GenBank/DDBJ databases">
        <title>Complete genome sequencing of Ornithinimicrobium sp. AMA3305.</title>
        <authorList>
            <person name="Bae J.-W."/>
        </authorList>
    </citation>
    <scope>NUCLEOTIDE SEQUENCE [LARGE SCALE GENOMIC DNA]</scope>
    <source>
        <strain evidence="9 10">AMA3305</strain>
    </source>
</reference>
<evidence type="ECO:0000256" key="3">
    <source>
        <dbReference type="ARBA" id="ARBA00022475"/>
    </source>
</evidence>
<keyword evidence="10" id="KW-1185">Reference proteome</keyword>
<dbReference type="Proteomes" id="UP000253790">
    <property type="component" value="Chromosome"/>
</dbReference>
<comment type="subcellular location">
    <subcellularLocation>
        <location evidence="1 7">Cell membrane</location>
        <topology evidence="1 7">Multi-pass membrane protein</topology>
    </subcellularLocation>
</comment>
<feature type="transmembrane region" description="Helical" evidence="7">
    <location>
        <begin position="38"/>
        <end position="58"/>
    </location>
</feature>
<evidence type="ECO:0000256" key="4">
    <source>
        <dbReference type="ARBA" id="ARBA00022692"/>
    </source>
</evidence>
<evidence type="ECO:0000256" key="6">
    <source>
        <dbReference type="ARBA" id="ARBA00023136"/>
    </source>
</evidence>
<keyword evidence="4 7" id="KW-0812">Transmembrane</keyword>
<dbReference type="GO" id="GO:0005886">
    <property type="term" value="C:plasma membrane"/>
    <property type="evidence" value="ECO:0007669"/>
    <property type="project" value="UniProtKB-SubCell"/>
</dbReference>
<gene>
    <name evidence="9" type="ORF">DV701_15595</name>
</gene>
<dbReference type="PANTHER" id="PTHR12677">
    <property type="entry name" value="GOLGI APPARATUS MEMBRANE PROTEIN TVP38-RELATED"/>
    <property type="match status" value="1"/>
</dbReference>
<keyword evidence="5 7" id="KW-1133">Transmembrane helix</keyword>
<dbReference type="AlphaFoldDB" id="A0A345NQP0"/>
<feature type="transmembrane region" description="Helical" evidence="7">
    <location>
        <begin position="103"/>
        <end position="127"/>
    </location>
</feature>
<keyword evidence="6 7" id="KW-0472">Membrane</keyword>
<dbReference type="EMBL" id="CP031229">
    <property type="protein sequence ID" value="AXH97348.1"/>
    <property type="molecule type" value="Genomic_DNA"/>
</dbReference>
<dbReference type="OrthoDB" id="9812980at2"/>
<accession>A0A345NQP0</accession>
<evidence type="ECO:0000313" key="10">
    <source>
        <dbReference type="Proteomes" id="UP000253790"/>
    </source>
</evidence>
<comment type="similarity">
    <text evidence="2 7">Belongs to the TVP38/TMEM64 family.</text>
</comment>
<evidence type="ECO:0000259" key="8">
    <source>
        <dbReference type="Pfam" id="PF09335"/>
    </source>
</evidence>
<proteinExistence type="inferred from homology"/>
<dbReference type="InterPro" id="IPR015414">
    <property type="entry name" value="TMEM64"/>
</dbReference>
<feature type="transmembrane region" description="Helical" evidence="7">
    <location>
        <begin position="70"/>
        <end position="91"/>
    </location>
</feature>
<dbReference type="InterPro" id="IPR032816">
    <property type="entry name" value="VTT_dom"/>
</dbReference>
<evidence type="ECO:0000313" key="9">
    <source>
        <dbReference type="EMBL" id="AXH97348.1"/>
    </source>
</evidence>
<dbReference type="Pfam" id="PF09335">
    <property type="entry name" value="VTT_dom"/>
    <property type="match status" value="1"/>
</dbReference>
<comment type="caution">
    <text evidence="7">Lacks conserved residue(s) required for the propagation of feature annotation.</text>
</comment>
<evidence type="ECO:0000256" key="5">
    <source>
        <dbReference type="ARBA" id="ARBA00022989"/>
    </source>
</evidence>
<evidence type="ECO:0000256" key="7">
    <source>
        <dbReference type="RuleBase" id="RU366058"/>
    </source>
</evidence>
<organism evidence="9 10">
    <name type="scientific">Ornithinimicrobium avium</name>
    <dbReference type="NCBI Taxonomy" id="2283195"/>
    <lineage>
        <taxon>Bacteria</taxon>
        <taxon>Bacillati</taxon>
        <taxon>Actinomycetota</taxon>
        <taxon>Actinomycetes</taxon>
        <taxon>Micrococcales</taxon>
        <taxon>Ornithinimicrobiaceae</taxon>
        <taxon>Ornithinimicrobium</taxon>
    </lineage>
</organism>
<sequence length="221" mass="23847">MSAATGAHVVATRSSTTVRPVRSPSAETFVRWSRPVALVGWLGLAGMVLWGVQSGVLTSATQLRDLVDGVGPLAPVVYALVGAGEAVFPVFPGSATIMAAPILFGPVLGVVVAYCATCLGSMLVFALSRHLGHDLISARFRPVTVQRWLGWLQHRHFAAWFAVAIALPFGPDDLLCYLAGLSRMRWRTFVVIVVLLKPWALIIYTFGVLTLLSRWIPWLAG</sequence>
<evidence type="ECO:0000256" key="1">
    <source>
        <dbReference type="ARBA" id="ARBA00004651"/>
    </source>
</evidence>